<protein>
    <submittedName>
        <fullName evidence="8">Deoxyribodipyrimidine photo-lyase</fullName>
    </submittedName>
</protein>
<reference evidence="8 9" key="1">
    <citation type="submission" date="2018-08" db="EMBL/GenBank/DDBJ databases">
        <title>Lysobacter sp. zong2l5, whole genome shotgun sequence.</title>
        <authorList>
            <person name="Zhang X."/>
            <person name="Feng G."/>
            <person name="Zhu H."/>
        </authorList>
    </citation>
    <scope>NUCLEOTIDE SEQUENCE [LARGE SCALE GENOMIC DNA]</scope>
    <source>
        <strain evidence="9">zong2l5</strain>
    </source>
</reference>
<feature type="binding site" evidence="4">
    <location>
        <begin position="240"/>
        <end position="244"/>
    </location>
    <ligand>
        <name>FAD</name>
        <dbReference type="ChEBI" id="CHEBI:57692"/>
    </ligand>
</feature>
<dbReference type="PROSITE" id="PS51645">
    <property type="entry name" value="PHR_CRY_ALPHA_BETA"/>
    <property type="match status" value="1"/>
</dbReference>
<feature type="site" description="Electron transfer via tryptophanyl radical" evidence="5">
    <location>
        <position position="387"/>
    </location>
</feature>
<name>A0A371K4B2_9GAMM</name>
<organism evidence="8 9">
    <name type="scientific">Lysobacter silvisoli</name>
    <dbReference type="NCBI Taxonomy" id="2293254"/>
    <lineage>
        <taxon>Bacteria</taxon>
        <taxon>Pseudomonadati</taxon>
        <taxon>Pseudomonadota</taxon>
        <taxon>Gammaproteobacteria</taxon>
        <taxon>Lysobacterales</taxon>
        <taxon>Lysobacteraceae</taxon>
        <taxon>Lysobacter</taxon>
    </lineage>
</organism>
<dbReference type="OrthoDB" id="9772484at2"/>
<proteinExistence type="inferred from homology"/>
<feature type="domain" description="Photolyase/cryptochrome alpha/beta" evidence="7">
    <location>
        <begin position="6"/>
        <end position="135"/>
    </location>
</feature>
<dbReference type="Gene3D" id="1.25.40.80">
    <property type="match status" value="1"/>
</dbReference>
<evidence type="ECO:0000256" key="4">
    <source>
        <dbReference type="PIRSR" id="PIRSR602081-1"/>
    </source>
</evidence>
<feature type="binding site" evidence="4">
    <location>
        <begin position="377"/>
        <end position="379"/>
    </location>
    <ligand>
        <name>FAD</name>
        <dbReference type="ChEBI" id="CHEBI:57692"/>
    </ligand>
</feature>
<feature type="binding site" evidence="4">
    <location>
        <position position="228"/>
    </location>
    <ligand>
        <name>FAD</name>
        <dbReference type="ChEBI" id="CHEBI:57692"/>
    </ligand>
</feature>
<dbReference type="InterPro" id="IPR014729">
    <property type="entry name" value="Rossmann-like_a/b/a_fold"/>
</dbReference>
<dbReference type="PANTHER" id="PTHR11455">
    <property type="entry name" value="CRYPTOCHROME"/>
    <property type="match status" value="1"/>
</dbReference>
<dbReference type="Gene3D" id="3.40.50.620">
    <property type="entry name" value="HUPs"/>
    <property type="match status" value="1"/>
</dbReference>
<evidence type="ECO:0000256" key="5">
    <source>
        <dbReference type="PIRSR" id="PIRSR602081-2"/>
    </source>
</evidence>
<evidence type="ECO:0000313" key="9">
    <source>
        <dbReference type="Proteomes" id="UP000264492"/>
    </source>
</evidence>
<dbReference type="GO" id="GO:0003677">
    <property type="term" value="F:DNA binding"/>
    <property type="evidence" value="ECO:0007669"/>
    <property type="project" value="TreeGrafter"/>
</dbReference>
<keyword evidence="6" id="KW-0157">Chromophore</keyword>
<dbReference type="SUPFAM" id="SSF48173">
    <property type="entry name" value="Cryptochrome/photolyase FAD-binding domain"/>
    <property type="match status" value="1"/>
</dbReference>
<comment type="similarity">
    <text evidence="6">Belongs to the DNA photolyase family.</text>
</comment>
<keyword evidence="9" id="KW-1185">Reference proteome</keyword>
<evidence type="ECO:0000256" key="2">
    <source>
        <dbReference type="ARBA" id="ARBA00022630"/>
    </source>
</evidence>
<evidence type="ECO:0000313" key="8">
    <source>
        <dbReference type="EMBL" id="RDZ28687.1"/>
    </source>
</evidence>
<evidence type="ECO:0000256" key="6">
    <source>
        <dbReference type="RuleBase" id="RU004182"/>
    </source>
</evidence>
<dbReference type="Proteomes" id="UP000264492">
    <property type="component" value="Unassembled WGS sequence"/>
</dbReference>
<dbReference type="InterPro" id="IPR036155">
    <property type="entry name" value="Crypto/Photolyase_N_sf"/>
</dbReference>
<evidence type="ECO:0000256" key="3">
    <source>
        <dbReference type="ARBA" id="ARBA00022827"/>
    </source>
</evidence>
<comment type="cofactor">
    <cofactor evidence="4">
        <name>FAD</name>
        <dbReference type="ChEBI" id="CHEBI:57692"/>
    </cofactor>
    <text evidence="4">Binds 1 FAD per subunit.</text>
</comment>
<feature type="site" description="Electron transfer via tryptophanyl radical" evidence="5">
    <location>
        <position position="364"/>
    </location>
</feature>
<dbReference type="AlphaFoldDB" id="A0A371K4B2"/>
<keyword evidence="8" id="KW-0456">Lyase</keyword>
<dbReference type="PANTHER" id="PTHR11455:SF9">
    <property type="entry name" value="CRYPTOCHROME CIRCADIAN CLOCK 5 ISOFORM X1"/>
    <property type="match status" value="1"/>
</dbReference>
<dbReference type="Gene3D" id="1.10.579.10">
    <property type="entry name" value="DNA Cyclobutane Dipyrimidine Photolyase, subunit A, domain 3"/>
    <property type="match status" value="1"/>
</dbReference>
<dbReference type="InterPro" id="IPR006050">
    <property type="entry name" value="DNA_photolyase_N"/>
</dbReference>
<dbReference type="EMBL" id="QTSU01000001">
    <property type="protein sequence ID" value="RDZ28687.1"/>
    <property type="molecule type" value="Genomic_DNA"/>
</dbReference>
<dbReference type="PRINTS" id="PR00147">
    <property type="entry name" value="DNAPHOTLYASE"/>
</dbReference>
<dbReference type="Pfam" id="PF03441">
    <property type="entry name" value="FAD_binding_7"/>
    <property type="match status" value="1"/>
</dbReference>
<comment type="caution">
    <text evidence="8">The sequence shown here is derived from an EMBL/GenBank/DDBJ whole genome shotgun (WGS) entry which is preliminary data.</text>
</comment>
<comment type="cofactor">
    <cofactor evidence="1">
        <name>(6R)-5,10-methylene-5,6,7,8-tetrahydrofolate</name>
        <dbReference type="ChEBI" id="CHEBI:15636"/>
    </cofactor>
</comment>
<dbReference type="GO" id="GO:0003904">
    <property type="term" value="F:deoxyribodipyrimidine photo-lyase activity"/>
    <property type="evidence" value="ECO:0007669"/>
    <property type="project" value="TreeGrafter"/>
</dbReference>
<dbReference type="SUPFAM" id="SSF52425">
    <property type="entry name" value="Cryptochrome/photolyase, N-terminal domain"/>
    <property type="match status" value="1"/>
</dbReference>
<dbReference type="RefSeq" id="WP_115858126.1">
    <property type="nucleotide sequence ID" value="NZ_QTSU01000001.1"/>
</dbReference>
<keyword evidence="3 4" id="KW-0274">FAD</keyword>
<dbReference type="GO" id="GO:0071949">
    <property type="term" value="F:FAD binding"/>
    <property type="evidence" value="ECO:0007669"/>
    <property type="project" value="TreeGrafter"/>
</dbReference>
<dbReference type="Pfam" id="PF00875">
    <property type="entry name" value="DNA_photolyase"/>
    <property type="match status" value="1"/>
</dbReference>
<evidence type="ECO:0000259" key="7">
    <source>
        <dbReference type="PROSITE" id="PS51645"/>
    </source>
</evidence>
<dbReference type="InterPro" id="IPR002081">
    <property type="entry name" value="Cryptochrome/DNA_photolyase_1"/>
</dbReference>
<evidence type="ECO:0000256" key="1">
    <source>
        <dbReference type="ARBA" id="ARBA00001932"/>
    </source>
</evidence>
<feature type="site" description="Electron transfer via tryptophanyl radical" evidence="5">
    <location>
        <position position="310"/>
    </location>
</feature>
<dbReference type="InterPro" id="IPR005101">
    <property type="entry name" value="Cryptochr/Photolyase_FAD-bd"/>
</dbReference>
<keyword evidence="2 4" id="KW-0285">Flavoprotein</keyword>
<sequence>MTDAAATALVWFRNDLRLDDNPALRAALDAGYVPIPIYIHAPDEHGDWRPGAASDAWRHRSLDALDLDLSARGSRLRRFVGPSLPTLQSLLLATDAEAVFWNRRYEPAIEKRDTRIKQALRRQGVRADSYNGALLFEPWQLATRQGEPYRVFTPYWRAALASWQQAPNWDAPKQLPSTDRGPDGVPLAALKLAPALDWDRGFWEHWTPGEAGARAALETFIDGAMNGYAEQRDRPDRVGTSRLSPHLHFGEIAPWRAVAALQAQRTAARAGDIDAAIRELGWREFAHHLLHHFPHTPERNFNPRFDDFDWARTVAPRLQAWQQGRSGVPIVDAGMRELWHTGWMHNRVRMIVASYLTKHLRYHWRHGARWFWDTLVDADLANNTLGWQWVAGTGADAAPYFRVFNPVTQAEKFDPDGRYIARWVPELAALPTPLRFAPWRDPDALRRAAPDYPRKPLVDLAAGRDAALNAYRERGGGESR</sequence>
<dbReference type="InterPro" id="IPR036134">
    <property type="entry name" value="Crypto/Photolyase_FAD-like_sf"/>
</dbReference>
<gene>
    <name evidence="8" type="ORF">DX914_06050</name>
</gene>
<accession>A0A371K4B2</accession>
<dbReference type="GO" id="GO:0009416">
    <property type="term" value="P:response to light stimulus"/>
    <property type="evidence" value="ECO:0007669"/>
    <property type="project" value="TreeGrafter"/>
</dbReference>